<dbReference type="InterPro" id="IPR035985">
    <property type="entry name" value="Ubiquitin-activating_enz"/>
</dbReference>
<organism evidence="2">
    <name type="scientific">marine metagenome</name>
    <dbReference type="NCBI Taxonomy" id="408172"/>
    <lineage>
        <taxon>unclassified sequences</taxon>
        <taxon>metagenomes</taxon>
        <taxon>ecological metagenomes</taxon>
    </lineage>
</organism>
<proteinExistence type="predicted"/>
<gene>
    <name evidence="2" type="ORF">METZ01_LOCUS200537</name>
</gene>
<feature type="domain" description="THIF-type NAD/FAD binding fold" evidence="1">
    <location>
        <begin position="100"/>
        <end position="240"/>
    </location>
</feature>
<dbReference type="SUPFAM" id="SSF69572">
    <property type="entry name" value="Activating enzymes of the ubiquitin-like proteins"/>
    <property type="match status" value="1"/>
</dbReference>
<dbReference type="GO" id="GO:0016779">
    <property type="term" value="F:nucleotidyltransferase activity"/>
    <property type="evidence" value="ECO:0007669"/>
    <property type="project" value="TreeGrafter"/>
</dbReference>
<accession>A0A382ECJ1</accession>
<reference evidence="2" key="1">
    <citation type="submission" date="2018-05" db="EMBL/GenBank/DDBJ databases">
        <authorList>
            <person name="Lanie J.A."/>
            <person name="Ng W.-L."/>
            <person name="Kazmierczak K.M."/>
            <person name="Andrzejewski T.M."/>
            <person name="Davidsen T.M."/>
            <person name="Wayne K.J."/>
            <person name="Tettelin H."/>
            <person name="Glass J.I."/>
            <person name="Rusch D."/>
            <person name="Podicherti R."/>
            <person name="Tsui H.-C.T."/>
            <person name="Winkler M.E."/>
        </authorList>
    </citation>
    <scope>NUCLEOTIDE SEQUENCE</scope>
</reference>
<sequence length="240" mass="26605">MILTPQELQKWIYEGKSFTMVDIRPEEHRAEFPLTNLDASVSDMNSIPESQKVLVLICQFGIVTEGIIIEQELNNAYSLLGGALAWIEFQSEKKDLSQWSRQTVLPEIGLEGQKKLLNATVVIIGMGGLGCSVVQSLISTGIGHLKIIDGDNVELSNLHRQPLFGLEDVGQPKVKVAKEKLEKLNENATIEIFLEYLDKGNGLSFIHDADVVIDATDNIQARQLIDRFSKDANIPMIYGG</sequence>
<dbReference type="EMBL" id="UINC01043524">
    <property type="protein sequence ID" value="SVB47683.1"/>
    <property type="molecule type" value="Genomic_DNA"/>
</dbReference>
<dbReference type="CDD" id="cd00757">
    <property type="entry name" value="ThiF_MoeB_HesA_family"/>
    <property type="match status" value="1"/>
</dbReference>
<dbReference type="SUPFAM" id="SSF52821">
    <property type="entry name" value="Rhodanese/Cell cycle control phosphatase"/>
    <property type="match status" value="1"/>
</dbReference>
<evidence type="ECO:0000259" key="1">
    <source>
        <dbReference type="Pfam" id="PF00899"/>
    </source>
</evidence>
<dbReference type="InterPro" id="IPR036873">
    <property type="entry name" value="Rhodanese-like_dom_sf"/>
</dbReference>
<dbReference type="AlphaFoldDB" id="A0A382ECJ1"/>
<name>A0A382ECJ1_9ZZZZ</name>
<dbReference type="GO" id="GO:0004792">
    <property type="term" value="F:thiosulfate-cyanide sulfurtransferase activity"/>
    <property type="evidence" value="ECO:0007669"/>
    <property type="project" value="TreeGrafter"/>
</dbReference>
<dbReference type="PANTHER" id="PTHR10953">
    <property type="entry name" value="UBIQUITIN-ACTIVATING ENZYME E1"/>
    <property type="match status" value="1"/>
</dbReference>
<dbReference type="GO" id="GO:0008641">
    <property type="term" value="F:ubiquitin-like modifier activating enzyme activity"/>
    <property type="evidence" value="ECO:0007669"/>
    <property type="project" value="InterPro"/>
</dbReference>
<dbReference type="Gene3D" id="3.40.50.720">
    <property type="entry name" value="NAD(P)-binding Rossmann-like Domain"/>
    <property type="match status" value="1"/>
</dbReference>
<evidence type="ECO:0000313" key="2">
    <source>
        <dbReference type="EMBL" id="SVB47683.1"/>
    </source>
</evidence>
<dbReference type="Pfam" id="PF00899">
    <property type="entry name" value="ThiF"/>
    <property type="match status" value="1"/>
</dbReference>
<dbReference type="GO" id="GO:0005737">
    <property type="term" value="C:cytoplasm"/>
    <property type="evidence" value="ECO:0007669"/>
    <property type="project" value="TreeGrafter"/>
</dbReference>
<dbReference type="PANTHER" id="PTHR10953:SF102">
    <property type="entry name" value="ADENYLYLTRANSFERASE AND SULFURTRANSFERASE MOCS3"/>
    <property type="match status" value="1"/>
</dbReference>
<dbReference type="InterPro" id="IPR045886">
    <property type="entry name" value="ThiF/MoeB/HesA"/>
</dbReference>
<feature type="non-terminal residue" evidence="2">
    <location>
        <position position="240"/>
    </location>
</feature>
<protein>
    <recommendedName>
        <fullName evidence="1">THIF-type NAD/FAD binding fold domain-containing protein</fullName>
    </recommendedName>
</protein>
<dbReference type="InterPro" id="IPR000594">
    <property type="entry name" value="ThiF_NAD_FAD-bd"/>
</dbReference>